<keyword evidence="4" id="KW-0677">Repeat</keyword>
<evidence type="ECO:0000256" key="4">
    <source>
        <dbReference type="ARBA" id="ARBA00022737"/>
    </source>
</evidence>
<feature type="domain" description="Ion transport" evidence="14">
    <location>
        <begin position="25"/>
        <end position="211"/>
    </location>
</feature>
<dbReference type="Gene3D" id="1.10.287.70">
    <property type="match status" value="1"/>
</dbReference>
<organism evidence="15">
    <name type="scientific">Cuerna arida</name>
    <dbReference type="NCBI Taxonomy" id="1464854"/>
    <lineage>
        <taxon>Eukaryota</taxon>
        <taxon>Metazoa</taxon>
        <taxon>Ecdysozoa</taxon>
        <taxon>Arthropoda</taxon>
        <taxon>Hexapoda</taxon>
        <taxon>Insecta</taxon>
        <taxon>Pterygota</taxon>
        <taxon>Neoptera</taxon>
        <taxon>Paraneoptera</taxon>
        <taxon>Hemiptera</taxon>
        <taxon>Auchenorrhyncha</taxon>
        <taxon>Membracoidea</taxon>
        <taxon>Cicadellidae</taxon>
        <taxon>Cicadellinae</taxon>
        <taxon>Proconiini</taxon>
        <taxon>Cuerna</taxon>
    </lineage>
</organism>
<name>A0A1B6GT95_9HEMI</name>
<keyword evidence="10" id="KW-0407">Ion channel</keyword>
<sequence>MFSSSLLLLHSATELVLMGKQRLQQFETWLTLCNTSLSLMITLLGESGVSWDDKGVVQYEIPSWIRHVASVVILLSWCGLLLLIGRFPTWGYYALMFSVVLQNVMKVFLTFICLVIGFALSFSVQFPHDNQFSNPWHALVRTTVMMTGEYDYMDLFEESPTETNSSDNEIENKSLVPTSRIIFMLFVLLASVALMNLMVGLAVSDIQGLQTEGNIRRLQKQSEFVSHLERILAHRLFIKYMEWWVPRFITRHRIPTSVSIQPSTITNYDILPTPLLEAVINLALQNRSKSYPTKPSGSSLNDGSGMFKMKKMS</sequence>
<dbReference type="AlphaFoldDB" id="A0A1B6GT95"/>
<dbReference type="PANTHER" id="PTHR47143:SF1">
    <property type="entry name" value="ION_TRANS DOMAIN-CONTAINING PROTEIN"/>
    <property type="match status" value="1"/>
</dbReference>
<evidence type="ECO:0000256" key="2">
    <source>
        <dbReference type="ARBA" id="ARBA00022448"/>
    </source>
</evidence>
<keyword evidence="2" id="KW-0813">Transport</keyword>
<dbReference type="GO" id="GO:1902495">
    <property type="term" value="C:transmembrane transporter complex"/>
    <property type="evidence" value="ECO:0007669"/>
    <property type="project" value="TreeGrafter"/>
</dbReference>
<keyword evidence="9" id="KW-0325">Glycoprotein</keyword>
<protein>
    <recommendedName>
        <fullName evidence="14">Ion transport domain-containing protein</fullName>
    </recommendedName>
</protein>
<keyword evidence="13" id="KW-0732">Signal</keyword>
<keyword evidence="8 12" id="KW-0472">Membrane</keyword>
<evidence type="ECO:0000256" key="7">
    <source>
        <dbReference type="ARBA" id="ARBA00023065"/>
    </source>
</evidence>
<feature type="signal peptide" evidence="13">
    <location>
        <begin position="1"/>
        <end position="18"/>
    </location>
</feature>
<feature type="compositionally biased region" description="Polar residues" evidence="11">
    <location>
        <begin position="289"/>
        <end position="302"/>
    </location>
</feature>
<evidence type="ECO:0000256" key="11">
    <source>
        <dbReference type="SAM" id="MobiDB-lite"/>
    </source>
</evidence>
<evidence type="ECO:0000256" key="12">
    <source>
        <dbReference type="SAM" id="Phobius"/>
    </source>
</evidence>
<comment type="subcellular location">
    <subcellularLocation>
        <location evidence="1">Membrane</location>
        <topology evidence="1">Multi-pass membrane protein</topology>
    </subcellularLocation>
</comment>
<evidence type="ECO:0000256" key="10">
    <source>
        <dbReference type="ARBA" id="ARBA00023303"/>
    </source>
</evidence>
<keyword evidence="7" id="KW-0406">Ion transport</keyword>
<dbReference type="InterPro" id="IPR052076">
    <property type="entry name" value="TRP_cation_channel"/>
</dbReference>
<dbReference type="Pfam" id="PF00520">
    <property type="entry name" value="Ion_trans"/>
    <property type="match status" value="1"/>
</dbReference>
<evidence type="ECO:0000256" key="1">
    <source>
        <dbReference type="ARBA" id="ARBA00004141"/>
    </source>
</evidence>
<evidence type="ECO:0000256" key="13">
    <source>
        <dbReference type="SAM" id="SignalP"/>
    </source>
</evidence>
<evidence type="ECO:0000313" key="15">
    <source>
        <dbReference type="EMBL" id="JAS65573.1"/>
    </source>
</evidence>
<evidence type="ECO:0000256" key="9">
    <source>
        <dbReference type="ARBA" id="ARBA00023180"/>
    </source>
</evidence>
<keyword evidence="3 12" id="KW-0812">Transmembrane</keyword>
<feature type="region of interest" description="Disordered" evidence="11">
    <location>
        <begin position="289"/>
        <end position="313"/>
    </location>
</feature>
<reference evidence="15" key="1">
    <citation type="submission" date="2015-11" db="EMBL/GenBank/DDBJ databases">
        <title>De novo transcriptome assembly of four potential Pierce s Disease insect vectors from Arizona vineyards.</title>
        <authorList>
            <person name="Tassone E.E."/>
        </authorList>
    </citation>
    <scope>NUCLEOTIDE SEQUENCE</scope>
</reference>
<evidence type="ECO:0000256" key="6">
    <source>
        <dbReference type="ARBA" id="ARBA00023043"/>
    </source>
</evidence>
<evidence type="ECO:0000256" key="3">
    <source>
        <dbReference type="ARBA" id="ARBA00022692"/>
    </source>
</evidence>
<keyword evidence="5 12" id="KW-1133">Transmembrane helix</keyword>
<feature type="transmembrane region" description="Helical" evidence="12">
    <location>
        <begin position="64"/>
        <end position="84"/>
    </location>
</feature>
<gene>
    <name evidence="15" type="ORF">g.258</name>
</gene>
<dbReference type="GO" id="GO:0005216">
    <property type="term" value="F:monoatomic ion channel activity"/>
    <property type="evidence" value="ECO:0007669"/>
    <property type="project" value="InterPro"/>
</dbReference>
<feature type="non-terminal residue" evidence="15">
    <location>
        <position position="313"/>
    </location>
</feature>
<dbReference type="PANTHER" id="PTHR47143">
    <property type="entry name" value="TRANSIENT RECEPTOR POTENTIAL CATION CHANNEL PROTEIN PAINLESS"/>
    <property type="match status" value="1"/>
</dbReference>
<evidence type="ECO:0000256" key="5">
    <source>
        <dbReference type="ARBA" id="ARBA00022989"/>
    </source>
</evidence>
<keyword evidence="6" id="KW-0040">ANK repeat</keyword>
<evidence type="ECO:0000259" key="14">
    <source>
        <dbReference type="Pfam" id="PF00520"/>
    </source>
</evidence>
<accession>A0A1B6GT95</accession>
<dbReference type="InterPro" id="IPR005821">
    <property type="entry name" value="Ion_trans_dom"/>
</dbReference>
<dbReference type="EMBL" id="GECZ01004196">
    <property type="protein sequence ID" value="JAS65573.1"/>
    <property type="molecule type" value="Transcribed_RNA"/>
</dbReference>
<evidence type="ECO:0000256" key="8">
    <source>
        <dbReference type="ARBA" id="ARBA00023136"/>
    </source>
</evidence>
<proteinExistence type="predicted"/>
<feature type="chain" id="PRO_5008583819" description="Ion transport domain-containing protein" evidence="13">
    <location>
        <begin position="19"/>
        <end position="313"/>
    </location>
</feature>
<feature type="transmembrane region" description="Helical" evidence="12">
    <location>
        <begin position="104"/>
        <end position="126"/>
    </location>
</feature>
<feature type="transmembrane region" description="Helical" evidence="12">
    <location>
        <begin position="181"/>
        <end position="203"/>
    </location>
</feature>